<gene>
    <name evidence="1" type="ORF">PLEOSDRAFT_1110117</name>
</gene>
<dbReference type="EMBL" id="KL198015">
    <property type="protein sequence ID" value="KDQ22001.1"/>
    <property type="molecule type" value="Genomic_DNA"/>
</dbReference>
<dbReference type="VEuPathDB" id="FungiDB:PLEOSDRAFT_1110117"/>
<protein>
    <submittedName>
        <fullName evidence="1">Uncharacterized protein</fullName>
    </submittedName>
</protein>
<evidence type="ECO:0000313" key="2">
    <source>
        <dbReference type="Proteomes" id="UP000027073"/>
    </source>
</evidence>
<reference evidence="2" key="1">
    <citation type="journal article" date="2014" name="Proc. Natl. Acad. Sci. U.S.A.">
        <title>Extensive sampling of basidiomycete genomes demonstrates inadequacy of the white-rot/brown-rot paradigm for wood decay fungi.</title>
        <authorList>
            <person name="Riley R."/>
            <person name="Salamov A.A."/>
            <person name="Brown D.W."/>
            <person name="Nagy L.G."/>
            <person name="Floudas D."/>
            <person name="Held B.W."/>
            <person name="Levasseur A."/>
            <person name="Lombard V."/>
            <person name="Morin E."/>
            <person name="Otillar R."/>
            <person name="Lindquist E.A."/>
            <person name="Sun H."/>
            <person name="LaButti K.M."/>
            <person name="Schmutz J."/>
            <person name="Jabbour D."/>
            <person name="Luo H."/>
            <person name="Baker S.E."/>
            <person name="Pisabarro A.G."/>
            <person name="Walton J.D."/>
            <person name="Blanchette R.A."/>
            <person name="Henrissat B."/>
            <person name="Martin F."/>
            <person name="Cullen D."/>
            <person name="Hibbett D.S."/>
            <person name="Grigoriev I.V."/>
        </authorList>
    </citation>
    <scope>NUCLEOTIDE SEQUENCE [LARGE SCALE GENOMIC DNA]</scope>
    <source>
        <strain evidence="2">PC15</strain>
    </source>
</reference>
<proteinExistence type="predicted"/>
<accession>A0A067NDZ0</accession>
<name>A0A067NDZ0_PLEO1</name>
<dbReference type="InParanoid" id="A0A067NDZ0"/>
<dbReference type="Proteomes" id="UP000027073">
    <property type="component" value="Unassembled WGS sequence"/>
</dbReference>
<dbReference type="HOGENOM" id="CLU_2777001_0_0_1"/>
<evidence type="ECO:0000313" key="1">
    <source>
        <dbReference type="EMBL" id="KDQ22001.1"/>
    </source>
</evidence>
<sequence length="69" mass="7661">MSFTISAGNAKRLSGRTPEKWFSRLTLSALQSHRRGFTGFLTPVLGFTPPSAQSHLHSSLQRQGHQYCS</sequence>
<dbReference type="AlphaFoldDB" id="A0A067NDZ0"/>
<organism evidence="1 2">
    <name type="scientific">Pleurotus ostreatus (strain PC15)</name>
    <name type="common">Oyster mushroom</name>
    <dbReference type="NCBI Taxonomy" id="1137138"/>
    <lineage>
        <taxon>Eukaryota</taxon>
        <taxon>Fungi</taxon>
        <taxon>Dikarya</taxon>
        <taxon>Basidiomycota</taxon>
        <taxon>Agaricomycotina</taxon>
        <taxon>Agaricomycetes</taxon>
        <taxon>Agaricomycetidae</taxon>
        <taxon>Agaricales</taxon>
        <taxon>Pleurotineae</taxon>
        <taxon>Pleurotaceae</taxon>
        <taxon>Pleurotus</taxon>
    </lineage>
</organism>